<organism evidence="1 2">
    <name type="scientific">Streptomyces sanyensis</name>
    <dbReference type="NCBI Taxonomy" id="568869"/>
    <lineage>
        <taxon>Bacteria</taxon>
        <taxon>Bacillati</taxon>
        <taxon>Actinomycetota</taxon>
        <taxon>Actinomycetes</taxon>
        <taxon>Kitasatosporales</taxon>
        <taxon>Streptomycetaceae</taxon>
        <taxon>Streptomyces</taxon>
    </lineage>
</organism>
<name>A0ABP9B777_9ACTN</name>
<proteinExistence type="predicted"/>
<dbReference type="InterPro" id="IPR028994">
    <property type="entry name" value="Integrin_alpha_N"/>
</dbReference>
<dbReference type="EMBL" id="BAABJV010000016">
    <property type="protein sequence ID" value="GAA4790609.1"/>
    <property type="molecule type" value="Genomic_DNA"/>
</dbReference>
<accession>A0ABP9B777</accession>
<protein>
    <recommendedName>
        <fullName evidence="3">Secreted protein</fullName>
    </recommendedName>
</protein>
<keyword evidence="2" id="KW-1185">Reference proteome</keyword>
<dbReference type="SUPFAM" id="SSF69318">
    <property type="entry name" value="Integrin alpha N-terminal domain"/>
    <property type="match status" value="1"/>
</dbReference>
<dbReference type="RefSeq" id="WP_345615517.1">
    <property type="nucleotide sequence ID" value="NZ_BAABJV010000016.1"/>
</dbReference>
<sequence>MQTPVVPDLAHTHARPAHWLLTATAMAAVVAAAGLLQPHAATASPEPLAAAAGTAPGAAAPAAPDPDAVELPLVCGDLGSVVTARAAGDLDGDGRPETVVAARCDAGSGTPPHGLYVLAATRDGTPRTVATLVPPTDKFSVDALAVDGGSVTATLLGYSSASVPGCCPDIREEAEWSWRGGTFIRAAGPAALGV</sequence>
<evidence type="ECO:0000313" key="2">
    <source>
        <dbReference type="Proteomes" id="UP001501147"/>
    </source>
</evidence>
<comment type="caution">
    <text evidence="1">The sequence shown here is derived from an EMBL/GenBank/DDBJ whole genome shotgun (WGS) entry which is preliminary data.</text>
</comment>
<dbReference type="Proteomes" id="UP001501147">
    <property type="component" value="Unassembled WGS sequence"/>
</dbReference>
<evidence type="ECO:0000313" key="1">
    <source>
        <dbReference type="EMBL" id="GAA4790609.1"/>
    </source>
</evidence>
<reference evidence="2" key="1">
    <citation type="journal article" date="2019" name="Int. J. Syst. Evol. Microbiol.">
        <title>The Global Catalogue of Microorganisms (GCM) 10K type strain sequencing project: providing services to taxonomists for standard genome sequencing and annotation.</title>
        <authorList>
            <consortium name="The Broad Institute Genomics Platform"/>
            <consortium name="The Broad Institute Genome Sequencing Center for Infectious Disease"/>
            <person name="Wu L."/>
            <person name="Ma J."/>
        </authorList>
    </citation>
    <scope>NUCLEOTIDE SEQUENCE [LARGE SCALE GENOMIC DNA]</scope>
    <source>
        <strain evidence="2">JCM 18324</strain>
    </source>
</reference>
<evidence type="ECO:0008006" key="3">
    <source>
        <dbReference type="Google" id="ProtNLM"/>
    </source>
</evidence>
<gene>
    <name evidence="1" type="ORF">GCM10023329_47920</name>
</gene>